<reference evidence="10" key="1">
    <citation type="journal article" date="2019" name="Int. J. Syst. Evol. Microbiol.">
        <title>The Global Catalogue of Microorganisms (GCM) 10K type strain sequencing project: providing services to taxonomists for standard genome sequencing and annotation.</title>
        <authorList>
            <consortium name="The Broad Institute Genomics Platform"/>
            <consortium name="The Broad Institute Genome Sequencing Center for Infectious Disease"/>
            <person name="Wu L."/>
            <person name="Ma J."/>
        </authorList>
    </citation>
    <scope>NUCLEOTIDE SEQUENCE [LARGE SCALE GENOMIC DNA]</scope>
    <source>
        <strain evidence="10">CCUG 59778</strain>
    </source>
</reference>
<keyword evidence="2" id="KW-1003">Cell membrane</keyword>
<keyword evidence="5 7" id="KW-0472">Membrane</keyword>
<evidence type="ECO:0000256" key="2">
    <source>
        <dbReference type="ARBA" id="ARBA00022475"/>
    </source>
</evidence>
<dbReference type="Pfam" id="PF06271">
    <property type="entry name" value="RDD"/>
    <property type="match status" value="1"/>
</dbReference>
<evidence type="ECO:0000259" key="8">
    <source>
        <dbReference type="Pfam" id="PF06271"/>
    </source>
</evidence>
<accession>A0ABV8X3Q3</accession>
<keyword evidence="3 7" id="KW-0812">Transmembrane</keyword>
<feature type="transmembrane region" description="Helical" evidence="7">
    <location>
        <begin position="145"/>
        <end position="166"/>
    </location>
</feature>
<dbReference type="InterPro" id="IPR010432">
    <property type="entry name" value="RDD"/>
</dbReference>
<feature type="compositionally biased region" description="Basic and acidic residues" evidence="6">
    <location>
        <begin position="11"/>
        <end position="26"/>
    </location>
</feature>
<dbReference type="EMBL" id="JBHSEC010000005">
    <property type="protein sequence ID" value="MFC4409789.1"/>
    <property type="molecule type" value="Genomic_DNA"/>
</dbReference>
<sequence length="211" mass="24607">MSELNGNHPEQSQKEMGELSNHHSDRTQPVPIPEKPQYDVKIVEQFVLKYAGFWTRFWAYLIDMIVLWSIGRLLVYPIFRLAGWEIATDVWYAPITIITAVIFYLYFVLMTKFFGQTVGKMILGIKVVSLNGKSLSWSTVLFREWVGRIISSAFLILYFLYFLVAFTPKKQGVHDFIADTTVVHESSYMKQMKKIFKKRESLSELQEPNAF</sequence>
<dbReference type="InterPro" id="IPR051791">
    <property type="entry name" value="Pra-immunoreactive"/>
</dbReference>
<feature type="transmembrane region" description="Helical" evidence="7">
    <location>
        <begin position="91"/>
        <end position="109"/>
    </location>
</feature>
<keyword evidence="4 7" id="KW-1133">Transmembrane helix</keyword>
<evidence type="ECO:0000256" key="4">
    <source>
        <dbReference type="ARBA" id="ARBA00022989"/>
    </source>
</evidence>
<evidence type="ECO:0000256" key="7">
    <source>
        <dbReference type="SAM" id="Phobius"/>
    </source>
</evidence>
<evidence type="ECO:0000256" key="6">
    <source>
        <dbReference type="SAM" id="MobiDB-lite"/>
    </source>
</evidence>
<proteinExistence type="predicted"/>
<feature type="domain" description="RDD" evidence="8">
    <location>
        <begin position="50"/>
        <end position="178"/>
    </location>
</feature>
<comment type="subcellular location">
    <subcellularLocation>
        <location evidence="1">Cell membrane</location>
        <topology evidence="1">Multi-pass membrane protein</topology>
    </subcellularLocation>
</comment>
<dbReference type="PANTHER" id="PTHR36115">
    <property type="entry name" value="PROLINE-RICH ANTIGEN HOMOLOG-RELATED"/>
    <property type="match status" value="1"/>
</dbReference>
<comment type="caution">
    <text evidence="9">The sequence shown here is derived from an EMBL/GenBank/DDBJ whole genome shotgun (WGS) entry which is preliminary data.</text>
</comment>
<keyword evidence="10" id="KW-1185">Reference proteome</keyword>
<dbReference type="PANTHER" id="PTHR36115:SF9">
    <property type="entry name" value="LMO1584 PROTEIN"/>
    <property type="match status" value="1"/>
</dbReference>
<feature type="compositionally biased region" description="Polar residues" evidence="6">
    <location>
        <begin position="1"/>
        <end position="10"/>
    </location>
</feature>
<dbReference type="Proteomes" id="UP001595817">
    <property type="component" value="Unassembled WGS sequence"/>
</dbReference>
<evidence type="ECO:0000256" key="3">
    <source>
        <dbReference type="ARBA" id="ARBA00022692"/>
    </source>
</evidence>
<organism evidence="9 10">
    <name type="scientific">Chungangia koreensis</name>
    <dbReference type="NCBI Taxonomy" id="752657"/>
    <lineage>
        <taxon>Bacteria</taxon>
        <taxon>Bacillati</taxon>
        <taxon>Bacillota</taxon>
        <taxon>Bacilli</taxon>
        <taxon>Lactobacillales</taxon>
        <taxon>Chungangia</taxon>
    </lineage>
</organism>
<protein>
    <submittedName>
        <fullName evidence="9">RDD family protein</fullName>
    </submittedName>
</protein>
<feature type="transmembrane region" description="Helical" evidence="7">
    <location>
        <begin position="57"/>
        <end position="79"/>
    </location>
</feature>
<evidence type="ECO:0000313" key="9">
    <source>
        <dbReference type="EMBL" id="MFC4409789.1"/>
    </source>
</evidence>
<feature type="region of interest" description="Disordered" evidence="6">
    <location>
        <begin position="1"/>
        <end position="33"/>
    </location>
</feature>
<evidence type="ECO:0000313" key="10">
    <source>
        <dbReference type="Proteomes" id="UP001595817"/>
    </source>
</evidence>
<name>A0ABV8X3Q3_9LACT</name>
<evidence type="ECO:0000256" key="5">
    <source>
        <dbReference type="ARBA" id="ARBA00023136"/>
    </source>
</evidence>
<dbReference type="RefSeq" id="WP_378152924.1">
    <property type="nucleotide sequence ID" value="NZ_JBHSEC010000005.1"/>
</dbReference>
<evidence type="ECO:0000256" key="1">
    <source>
        <dbReference type="ARBA" id="ARBA00004651"/>
    </source>
</evidence>
<gene>
    <name evidence="9" type="ORF">ACFOZY_04980</name>
</gene>